<dbReference type="OrthoDB" id="5294764at2"/>
<dbReference type="GO" id="GO:0015035">
    <property type="term" value="F:protein-disulfide reductase activity"/>
    <property type="evidence" value="ECO:0007669"/>
    <property type="project" value="InterPro"/>
</dbReference>
<dbReference type="RefSeq" id="WP_070127651.1">
    <property type="nucleotide sequence ID" value="NZ_MDHN01000043.1"/>
</dbReference>
<dbReference type="STRING" id="1656094.BFC18_00765"/>
<evidence type="ECO:0000313" key="2">
    <source>
        <dbReference type="Proteomes" id="UP000175691"/>
    </source>
</evidence>
<reference evidence="1 2" key="1">
    <citation type="submission" date="2016-08" db="EMBL/GenBank/DDBJ databases">
        <authorList>
            <person name="Seilhamer J.J."/>
        </authorList>
    </citation>
    <scope>NUCLEOTIDE SEQUENCE [LARGE SCALE GENOMIC DNA]</scope>
    <source>
        <strain evidence="1 2">KCTC 42603</strain>
    </source>
</reference>
<dbReference type="AlphaFoldDB" id="A0A1E7Z5G5"/>
<sequence>MIIFYDSYCPLCCAEMAHLKKRDHHNRIELVDINQPGFTERYPSLDWQALNSRIHAQRDNGEFVTGLDATHAVWQAVGKGWLYAPLRWPIIRPIADMGYNWFAKHRYTISYLLTGKRRTCDSGSCHLPEDSK</sequence>
<dbReference type="Proteomes" id="UP000175691">
    <property type="component" value="Unassembled WGS sequence"/>
</dbReference>
<name>A0A1E7Z5G5_9ALTE</name>
<dbReference type="PANTHER" id="PTHR34290:SF2">
    <property type="entry name" value="OS04G0668800 PROTEIN"/>
    <property type="match status" value="1"/>
</dbReference>
<dbReference type="InterPro" id="IPR007263">
    <property type="entry name" value="DCC1-like"/>
</dbReference>
<dbReference type="EMBL" id="MDHN01000043">
    <property type="protein sequence ID" value="OFC68799.1"/>
    <property type="molecule type" value="Genomic_DNA"/>
</dbReference>
<organism evidence="1 2">
    <name type="scientific">Alteromonas confluentis</name>
    <dbReference type="NCBI Taxonomy" id="1656094"/>
    <lineage>
        <taxon>Bacteria</taxon>
        <taxon>Pseudomonadati</taxon>
        <taxon>Pseudomonadota</taxon>
        <taxon>Gammaproteobacteria</taxon>
        <taxon>Alteromonadales</taxon>
        <taxon>Alteromonadaceae</taxon>
        <taxon>Alteromonas/Salinimonas group</taxon>
        <taxon>Alteromonas</taxon>
    </lineage>
</organism>
<accession>A0A1E7Z5G5</accession>
<gene>
    <name evidence="1" type="ORF">BFC18_00765</name>
</gene>
<evidence type="ECO:0000313" key="1">
    <source>
        <dbReference type="EMBL" id="OFC68799.1"/>
    </source>
</evidence>
<comment type="caution">
    <text evidence="1">The sequence shown here is derived from an EMBL/GenBank/DDBJ whole genome shotgun (WGS) entry which is preliminary data.</text>
</comment>
<dbReference type="PANTHER" id="PTHR34290">
    <property type="entry name" value="SI:CH73-390P7.2"/>
    <property type="match status" value="1"/>
</dbReference>
<protein>
    <submittedName>
        <fullName evidence="1">Redox protein</fullName>
    </submittedName>
</protein>
<keyword evidence="2" id="KW-1185">Reference proteome</keyword>
<proteinExistence type="predicted"/>
<dbReference type="Pfam" id="PF04134">
    <property type="entry name" value="DCC1-like"/>
    <property type="match status" value="1"/>
</dbReference>
<dbReference type="InterPro" id="IPR044691">
    <property type="entry name" value="DCC1_Trx"/>
</dbReference>